<evidence type="ECO:0008006" key="5">
    <source>
        <dbReference type="Google" id="ProtNLM"/>
    </source>
</evidence>
<protein>
    <recommendedName>
        <fullName evidence="5">Tagatose-bisphosphate aldolase</fullName>
    </recommendedName>
</protein>
<dbReference type="GO" id="GO:0005975">
    <property type="term" value="P:carbohydrate metabolic process"/>
    <property type="evidence" value="ECO:0007669"/>
    <property type="project" value="InterPro"/>
</dbReference>
<accession>A0A1G2PN40</accession>
<dbReference type="EMBL" id="MHSU01000036">
    <property type="protein sequence ID" value="OHA49169.1"/>
    <property type="molecule type" value="Genomic_DNA"/>
</dbReference>
<feature type="active site" description="Proton donor" evidence="1">
    <location>
        <position position="80"/>
    </location>
</feature>
<dbReference type="InterPro" id="IPR013785">
    <property type="entry name" value="Aldolase_TIM"/>
</dbReference>
<comment type="caution">
    <text evidence="3">The sequence shown here is derived from an EMBL/GenBank/DDBJ whole genome shotgun (WGS) entry which is preliminary data.</text>
</comment>
<feature type="binding site" evidence="2">
    <location>
        <position position="212"/>
    </location>
    <ligand>
        <name>Zn(2+)</name>
        <dbReference type="ChEBI" id="CHEBI:29105"/>
        <label>1</label>
        <note>catalytic</note>
    </ligand>
</feature>
<dbReference type="Pfam" id="PF01116">
    <property type="entry name" value="F_bP_aldolase"/>
    <property type="match status" value="1"/>
</dbReference>
<dbReference type="InterPro" id="IPR000771">
    <property type="entry name" value="FBA_II"/>
</dbReference>
<dbReference type="AlphaFoldDB" id="A0A1G2PN40"/>
<feature type="binding site" evidence="2">
    <location>
        <position position="134"/>
    </location>
    <ligand>
        <name>Zn(2+)</name>
        <dbReference type="ChEBI" id="CHEBI:29105"/>
        <label>2</label>
    </ligand>
</feature>
<dbReference type="GO" id="GO:0008270">
    <property type="term" value="F:zinc ion binding"/>
    <property type="evidence" value="ECO:0007669"/>
    <property type="project" value="InterPro"/>
</dbReference>
<dbReference type="PIRSF" id="PIRSF001359">
    <property type="entry name" value="F_bP_aldolase_II"/>
    <property type="match status" value="1"/>
</dbReference>
<dbReference type="PANTHER" id="PTHR30304">
    <property type="entry name" value="D-TAGATOSE-1,6-BISPHOSPHATE ALDOLASE"/>
    <property type="match status" value="1"/>
</dbReference>
<feature type="binding site" evidence="2">
    <location>
        <position position="81"/>
    </location>
    <ligand>
        <name>Zn(2+)</name>
        <dbReference type="ChEBI" id="CHEBI:29105"/>
        <label>1</label>
        <note>catalytic</note>
    </ligand>
</feature>
<proteinExistence type="predicted"/>
<name>A0A1G2PN40_9BACT</name>
<sequence length="287" mass="32018">MKTLSEILFQARKNNRAIGHFNISNLEQLRAIMEAAKKFNAPVMIGLSEGERKFVGLKQAVAMVKSFKEEYGLPVFLNPDHSHSVESAKDAFDAGFDSVHIDLSKLSFEKNIKGTKEVVDYVKSKNPEISVEGELGYLRGESRIQKEVIKIKPEDLTKPEEAVEFADKTGIDRFAGAYGNSHGIFLEEPALDIERIRAVRKILPEKVAMVLHGGSGIPDEQIKEAIKAGIANIHINTEIRTAYTEALRKFLADNPEEATPYKILASAVEAVRKKVEEKLKLFGWVNI</sequence>
<feature type="binding site" evidence="2">
    <location>
        <position position="102"/>
    </location>
    <ligand>
        <name>Zn(2+)</name>
        <dbReference type="ChEBI" id="CHEBI:29105"/>
        <label>2</label>
    </ligand>
</feature>
<evidence type="ECO:0000313" key="4">
    <source>
        <dbReference type="Proteomes" id="UP000178646"/>
    </source>
</evidence>
<dbReference type="SUPFAM" id="SSF51569">
    <property type="entry name" value="Aldolase"/>
    <property type="match status" value="1"/>
</dbReference>
<evidence type="ECO:0000256" key="1">
    <source>
        <dbReference type="PIRSR" id="PIRSR001359-1"/>
    </source>
</evidence>
<dbReference type="NCBIfam" id="TIGR00167">
    <property type="entry name" value="cbbA"/>
    <property type="match status" value="1"/>
</dbReference>
<organism evidence="3 4">
    <name type="scientific">Candidatus Terrybacteria bacterium RIFCSPHIGHO2_02_41_19</name>
    <dbReference type="NCBI Taxonomy" id="1802364"/>
    <lineage>
        <taxon>Bacteria</taxon>
        <taxon>Candidatus Terryibacteriota</taxon>
    </lineage>
</organism>
<evidence type="ECO:0000313" key="3">
    <source>
        <dbReference type="EMBL" id="OHA49169.1"/>
    </source>
</evidence>
<reference evidence="3 4" key="1">
    <citation type="journal article" date="2016" name="Nat. Commun.">
        <title>Thousands of microbial genomes shed light on interconnected biogeochemical processes in an aquifer system.</title>
        <authorList>
            <person name="Anantharaman K."/>
            <person name="Brown C.T."/>
            <person name="Hug L.A."/>
            <person name="Sharon I."/>
            <person name="Castelle C.J."/>
            <person name="Probst A.J."/>
            <person name="Thomas B.C."/>
            <person name="Singh A."/>
            <person name="Wilkins M.J."/>
            <person name="Karaoz U."/>
            <person name="Brodie E.L."/>
            <person name="Williams K.H."/>
            <person name="Hubbard S.S."/>
            <person name="Banfield J.F."/>
        </authorList>
    </citation>
    <scope>NUCLEOTIDE SEQUENCE [LARGE SCALE GENOMIC DNA]</scope>
</reference>
<dbReference type="GO" id="GO:0016832">
    <property type="term" value="F:aldehyde-lyase activity"/>
    <property type="evidence" value="ECO:0007669"/>
    <property type="project" value="InterPro"/>
</dbReference>
<dbReference type="PANTHER" id="PTHR30304:SF0">
    <property type="entry name" value="D-TAGATOSE-1,6-BISPHOSPHATE ALDOLASE SUBUNIT GATY-RELATED"/>
    <property type="match status" value="1"/>
</dbReference>
<keyword evidence="2" id="KW-0862">Zinc</keyword>
<gene>
    <name evidence="3" type="ORF">A2W59_00395</name>
</gene>
<dbReference type="InterPro" id="IPR050246">
    <property type="entry name" value="Class_II_FBP_aldolase"/>
</dbReference>
<dbReference type="Proteomes" id="UP000178646">
    <property type="component" value="Unassembled WGS sequence"/>
</dbReference>
<evidence type="ECO:0000256" key="2">
    <source>
        <dbReference type="PIRSR" id="PIRSR001359-3"/>
    </source>
</evidence>
<feature type="binding site" evidence="2">
    <location>
        <position position="182"/>
    </location>
    <ligand>
        <name>Zn(2+)</name>
        <dbReference type="ChEBI" id="CHEBI:29105"/>
        <label>1</label>
        <note>catalytic</note>
    </ligand>
</feature>
<comment type="cofactor">
    <cofactor evidence="2">
        <name>Zn(2+)</name>
        <dbReference type="ChEBI" id="CHEBI:29105"/>
    </cofactor>
    <text evidence="2">Binds 2 Zn(2+) ions per subunit. One is catalytic and the other provides a structural contribution.</text>
</comment>
<keyword evidence="2" id="KW-0479">Metal-binding</keyword>
<dbReference type="Gene3D" id="3.20.20.70">
    <property type="entry name" value="Aldolase class I"/>
    <property type="match status" value="1"/>
</dbReference>